<sequence>MASTTSVSRRALGVVLLGIATLLFAQPWVLRSTAADVGVPTLADSASLVGLVPPALVAAGAVTFLSGIAAVRGRTLSARASLAAPIVCVAVGVALGVGVDPDSLATTGIPVSAVVVSGLTPFVVAGAAIGGSLAPVVLGATREDTVALLAGAILLLVGVGLAPAPALALVAGFLGGGGAIGALWVLDAESWRP</sequence>
<dbReference type="AlphaFoldDB" id="A0ABD5QN87"/>
<keyword evidence="1" id="KW-0472">Membrane</keyword>
<dbReference type="RefSeq" id="WP_122105637.1">
    <property type="nucleotide sequence ID" value="NZ_JBHSKV010000002.1"/>
</dbReference>
<keyword evidence="1" id="KW-0812">Transmembrane</keyword>
<evidence type="ECO:0000313" key="2">
    <source>
        <dbReference type="EMBL" id="MFC5133607.1"/>
    </source>
</evidence>
<accession>A0ABD5QN87</accession>
<evidence type="ECO:0000256" key="1">
    <source>
        <dbReference type="SAM" id="Phobius"/>
    </source>
</evidence>
<comment type="caution">
    <text evidence="2">The sequence shown here is derived from an EMBL/GenBank/DDBJ whole genome shotgun (WGS) entry which is preliminary data.</text>
</comment>
<gene>
    <name evidence="2" type="ORF">ACFPJA_02530</name>
</gene>
<feature type="transmembrane region" description="Helical" evidence="1">
    <location>
        <begin position="82"/>
        <end position="99"/>
    </location>
</feature>
<proteinExistence type="predicted"/>
<dbReference type="EMBL" id="JBHSKV010000002">
    <property type="protein sequence ID" value="MFC5133607.1"/>
    <property type="molecule type" value="Genomic_DNA"/>
</dbReference>
<organism evidence="2 3">
    <name type="scientific">Halorubrum glutamatedens</name>
    <dbReference type="NCBI Taxonomy" id="2707018"/>
    <lineage>
        <taxon>Archaea</taxon>
        <taxon>Methanobacteriati</taxon>
        <taxon>Methanobacteriota</taxon>
        <taxon>Stenosarchaea group</taxon>
        <taxon>Halobacteria</taxon>
        <taxon>Halobacteriales</taxon>
        <taxon>Haloferacaceae</taxon>
        <taxon>Halorubrum</taxon>
    </lineage>
</organism>
<name>A0ABD5QN87_9EURY</name>
<keyword evidence="1" id="KW-1133">Transmembrane helix</keyword>
<feature type="transmembrane region" description="Helical" evidence="1">
    <location>
        <begin position="48"/>
        <end position="70"/>
    </location>
</feature>
<protein>
    <submittedName>
        <fullName evidence="2">Uncharacterized protein</fullName>
    </submittedName>
</protein>
<feature type="transmembrane region" description="Helical" evidence="1">
    <location>
        <begin position="111"/>
        <end position="138"/>
    </location>
</feature>
<reference evidence="2 3" key="1">
    <citation type="journal article" date="2019" name="Int. J. Syst. Evol. Microbiol.">
        <title>The Global Catalogue of Microorganisms (GCM) 10K type strain sequencing project: providing services to taxonomists for standard genome sequencing and annotation.</title>
        <authorList>
            <consortium name="The Broad Institute Genomics Platform"/>
            <consortium name="The Broad Institute Genome Sequencing Center for Infectious Disease"/>
            <person name="Wu L."/>
            <person name="Ma J."/>
        </authorList>
    </citation>
    <scope>NUCLEOTIDE SEQUENCE [LARGE SCALE GENOMIC DNA]</scope>
    <source>
        <strain evidence="2 3">CGMCC 1.16026</strain>
    </source>
</reference>
<feature type="transmembrane region" description="Helical" evidence="1">
    <location>
        <begin position="145"/>
        <end position="162"/>
    </location>
</feature>
<keyword evidence="3" id="KW-1185">Reference proteome</keyword>
<dbReference type="Proteomes" id="UP001596145">
    <property type="component" value="Unassembled WGS sequence"/>
</dbReference>
<evidence type="ECO:0000313" key="3">
    <source>
        <dbReference type="Proteomes" id="UP001596145"/>
    </source>
</evidence>
<feature type="transmembrane region" description="Helical" evidence="1">
    <location>
        <begin position="168"/>
        <end position="186"/>
    </location>
</feature>